<evidence type="ECO:0000256" key="1">
    <source>
        <dbReference type="SAM" id="MobiDB-lite"/>
    </source>
</evidence>
<accession>A0A9P7YNH0</accession>
<feature type="domain" description="Retrovirus-related Pol polyprotein from transposon TNT 1-94-like beta-barrel" evidence="3">
    <location>
        <begin position="252"/>
        <end position="304"/>
    </location>
</feature>
<dbReference type="Pfam" id="PF13976">
    <property type="entry name" value="gag_pre-integrs"/>
    <property type="match status" value="1"/>
</dbReference>
<dbReference type="InterPro" id="IPR025724">
    <property type="entry name" value="GAG-pre-integrase_dom"/>
</dbReference>
<sequence length="478" mass="53096">MAQQSSQPSSPRAQYPFAARFWDTIKESMMAQDPAGVWEALKIHDRATDQLFVDTMKEQFIKLGFDPAKNNIGDFVGKLREYQMQLSTSFSPISNAELLTRLLGALPKTTAYTNARLFCQQEQPTIESKATASYASNSNKSNNYNNSTRGGRGCGNHGGRGRSGGRHNKSDNSNRVNKPSTNKDKCRFCDKAGYFGKDCRIKERASRDAFDTTRNKGDDSSKNETSNAAYEYTGSIHFASEFTNASTITSDWTIDSGASKHFTYSSADFTQMKRWATPRKVQITDGGAYDAIGYDTVTVTLDTGLLELEYQPSSRAAPMNGLYLLSSVSSHIADDTGDASSSMGENKRENDYDLWHRRLGHLNSKYMEQLKDASEGIEYKKEPKPVGEISCEGCLAGKMKSKKKKSTNTRTTQKISRLNADISGKLPMSIRDYQYILLVADDATRCGLIELLKRGDVGTTIRRIVTGDNEAHRLQRGL</sequence>
<feature type="compositionally biased region" description="Low complexity" evidence="1">
    <location>
        <begin position="130"/>
        <end position="149"/>
    </location>
</feature>
<evidence type="ECO:0000313" key="4">
    <source>
        <dbReference type="EMBL" id="KAG9236782.1"/>
    </source>
</evidence>
<dbReference type="OrthoDB" id="4252713at2759"/>
<comment type="caution">
    <text evidence="4">The sequence shown here is derived from an EMBL/GenBank/DDBJ whole genome shotgun (WGS) entry which is preliminary data.</text>
</comment>
<feature type="region of interest" description="Disordered" evidence="1">
    <location>
        <begin position="130"/>
        <end position="182"/>
    </location>
</feature>
<protein>
    <recommendedName>
        <fullName evidence="6">GAG-pre-integrase domain-containing protein</fullName>
    </recommendedName>
</protein>
<feature type="domain" description="GAG-pre-integrase" evidence="2">
    <location>
        <begin position="321"/>
        <end position="399"/>
    </location>
</feature>
<proteinExistence type="predicted"/>
<organism evidence="4 5">
    <name type="scientific">Amylocarpus encephaloides</name>
    <dbReference type="NCBI Taxonomy" id="45428"/>
    <lineage>
        <taxon>Eukaryota</taxon>
        <taxon>Fungi</taxon>
        <taxon>Dikarya</taxon>
        <taxon>Ascomycota</taxon>
        <taxon>Pezizomycotina</taxon>
        <taxon>Leotiomycetes</taxon>
        <taxon>Helotiales</taxon>
        <taxon>Helotiales incertae sedis</taxon>
        <taxon>Amylocarpus</taxon>
    </lineage>
</organism>
<dbReference type="Proteomes" id="UP000824998">
    <property type="component" value="Unassembled WGS sequence"/>
</dbReference>
<reference evidence="4" key="1">
    <citation type="journal article" date="2021" name="IMA Fungus">
        <title>Genomic characterization of three marine fungi, including Emericellopsis atlantica sp. nov. with signatures of a generalist lifestyle and marine biomass degradation.</title>
        <authorList>
            <person name="Hagestad O.C."/>
            <person name="Hou L."/>
            <person name="Andersen J.H."/>
            <person name="Hansen E.H."/>
            <person name="Altermark B."/>
            <person name="Li C."/>
            <person name="Kuhnert E."/>
            <person name="Cox R.J."/>
            <person name="Crous P.W."/>
            <person name="Spatafora J.W."/>
            <person name="Lail K."/>
            <person name="Amirebrahimi M."/>
            <person name="Lipzen A."/>
            <person name="Pangilinan J."/>
            <person name="Andreopoulos W."/>
            <person name="Hayes R.D."/>
            <person name="Ng V."/>
            <person name="Grigoriev I.V."/>
            <person name="Jackson S.A."/>
            <person name="Sutton T.D.S."/>
            <person name="Dobson A.D.W."/>
            <person name="Rama T."/>
        </authorList>
    </citation>
    <scope>NUCLEOTIDE SEQUENCE</scope>
    <source>
        <strain evidence="4">TRa018bII</strain>
    </source>
</reference>
<evidence type="ECO:0000259" key="2">
    <source>
        <dbReference type="Pfam" id="PF13976"/>
    </source>
</evidence>
<dbReference type="InterPro" id="IPR054722">
    <property type="entry name" value="PolX-like_BBD"/>
</dbReference>
<keyword evidence="5" id="KW-1185">Reference proteome</keyword>
<gene>
    <name evidence="4" type="ORF">BJ875DRAFT_493842</name>
</gene>
<evidence type="ECO:0000259" key="3">
    <source>
        <dbReference type="Pfam" id="PF22936"/>
    </source>
</evidence>
<dbReference type="Pfam" id="PF22936">
    <property type="entry name" value="Pol_BBD"/>
    <property type="match status" value="1"/>
</dbReference>
<name>A0A9P7YNH0_9HELO</name>
<feature type="compositionally biased region" description="Polar residues" evidence="1">
    <location>
        <begin position="171"/>
        <end position="180"/>
    </location>
</feature>
<dbReference type="AlphaFoldDB" id="A0A9P7YNH0"/>
<evidence type="ECO:0000313" key="5">
    <source>
        <dbReference type="Proteomes" id="UP000824998"/>
    </source>
</evidence>
<dbReference type="EMBL" id="MU251399">
    <property type="protein sequence ID" value="KAG9236782.1"/>
    <property type="molecule type" value="Genomic_DNA"/>
</dbReference>
<evidence type="ECO:0008006" key="6">
    <source>
        <dbReference type="Google" id="ProtNLM"/>
    </source>
</evidence>